<evidence type="ECO:0000313" key="2">
    <source>
        <dbReference type="Proteomes" id="UP000235965"/>
    </source>
</evidence>
<protein>
    <submittedName>
        <fullName evidence="1">Uncharacterized protein</fullName>
    </submittedName>
</protein>
<sequence>MQENVFCEIYFWVWGKKRVDRTHSILNRAQCSTGDRWVPQLLTEDHKGQQRAITSELLQRYQHKGDDFLFCIVTGDESWFHHFEPEMKQQSME</sequence>
<name>A0A2J7RNL3_9NEOP</name>
<keyword evidence="2" id="KW-1185">Reference proteome</keyword>
<accession>A0A2J7RNL3</accession>
<reference evidence="1 2" key="1">
    <citation type="submission" date="2017-12" db="EMBL/GenBank/DDBJ databases">
        <title>Hemimetabolous genomes reveal molecular basis of termite eusociality.</title>
        <authorList>
            <person name="Harrison M.C."/>
            <person name="Jongepier E."/>
            <person name="Robertson H.M."/>
            <person name="Arning N."/>
            <person name="Bitard-Feildel T."/>
            <person name="Chao H."/>
            <person name="Childers C.P."/>
            <person name="Dinh H."/>
            <person name="Doddapaneni H."/>
            <person name="Dugan S."/>
            <person name="Gowin J."/>
            <person name="Greiner C."/>
            <person name="Han Y."/>
            <person name="Hu H."/>
            <person name="Hughes D.S.T."/>
            <person name="Huylmans A.-K."/>
            <person name="Kemena C."/>
            <person name="Kremer L.P.M."/>
            <person name="Lee S.L."/>
            <person name="Lopez-Ezquerra A."/>
            <person name="Mallet L."/>
            <person name="Monroy-Kuhn J.M."/>
            <person name="Moser A."/>
            <person name="Murali S.C."/>
            <person name="Muzny D.M."/>
            <person name="Otani S."/>
            <person name="Piulachs M.-D."/>
            <person name="Poelchau M."/>
            <person name="Qu J."/>
            <person name="Schaub F."/>
            <person name="Wada-Katsumata A."/>
            <person name="Worley K.C."/>
            <person name="Xie Q."/>
            <person name="Ylla G."/>
            <person name="Poulsen M."/>
            <person name="Gibbs R.A."/>
            <person name="Schal C."/>
            <person name="Richards S."/>
            <person name="Belles X."/>
            <person name="Korb J."/>
            <person name="Bornberg-Bauer E."/>
        </authorList>
    </citation>
    <scope>NUCLEOTIDE SEQUENCE [LARGE SCALE GENOMIC DNA]</scope>
    <source>
        <tissue evidence="1">Whole body</tissue>
    </source>
</reference>
<organism evidence="1 2">
    <name type="scientific">Cryptotermes secundus</name>
    <dbReference type="NCBI Taxonomy" id="105785"/>
    <lineage>
        <taxon>Eukaryota</taxon>
        <taxon>Metazoa</taxon>
        <taxon>Ecdysozoa</taxon>
        <taxon>Arthropoda</taxon>
        <taxon>Hexapoda</taxon>
        <taxon>Insecta</taxon>
        <taxon>Pterygota</taxon>
        <taxon>Neoptera</taxon>
        <taxon>Polyneoptera</taxon>
        <taxon>Dictyoptera</taxon>
        <taxon>Blattodea</taxon>
        <taxon>Blattoidea</taxon>
        <taxon>Termitoidae</taxon>
        <taxon>Kalotermitidae</taxon>
        <taxon>Cryptotermitinae</taxon>
        <taxon>Cryptotermes</taxon>
    </lineage>
</organism>
<dbReference type="EMBL" id="NEVH01002324">
    <property type="protein sequence ID" value="PNF42409.1"/>
    <property type="molecule type" value="Genomic_DNA"/>
</dbReference>
<dbReference type="STRING" id="105785.A0A2J7RNL3"/>
<dbReference type="Gene3D" id="3.30.420.10">
    <property type="entry name" value="Ribonuclease H-like superfamily/Ribonuclease H"/>
    <property type="match status" value="1"/>
</dbReference>
<dbReference type="GO" id="GO:0003676">
    <property type="term" value="F:nucleic acid binding"/>
    <property type="evidence" value="ECO:0007669"/>
    <property type="project" value="InterPro"/>
</dbReference>
<dbReference type="InterPro" id="IPR036397">
    <property type="entry name" value="RNaseH_sf"/>
</dbReference>
<dbReference type="AlphaFoldDB" id="A0A2J7RNL3"/>
<dbReference type="PANTHER" id="PTHR46060">
    <property type="entry name" value="MARINER MOS1 TRANSPOSASE-LIKE PROTEIN"/>
    <property type="match status" value="1"/>
</dbReference>
<comment type="caution">
    <text evidence="1">The sequence shown here is derived from an EMBL/GenBank/DDBJ whole genome shotgun (WGS) entry which is preliminary data.</text>
</comment>
<gene>
    <name evidence="1" type="ORF">B7P43_G18386</name>
</gene>
<dbReference type="InParanoid" id="A0A2J7RNL3"/>
<proteinExistence type="predicted"/>
<evidence type="ECO:0000313" key="1">
    <source>
        <dbReference type="EMBL" id="PNF42409.1"/>
    </source>
</evidence>
<dbReference type="PANTHER" id="PTHR46060:SF1">
    <property type="entry name" value="MARINER MOS1 TRANSPOSASE-LIKE PROTEIN"/>
    <property type="match status" value="1"/>
</dbReference>
<dbReference type="InterPro" id="IPR052709">
    <property type="entry name" value="Transposase-MT_Hybrid"/>
</dbReference>
<dbReference type="Proteomes" id="UP000235965">
    <property type="component" value="Unassembled WGS sequence"/>
</dbReference>